<dbReference type="WBParaSite" id="JU765_v2.g17301.t1">
    <property type="protein sequence ID" value="JU765_v2.g17301.t1"/>
    <property type="gene ID" value="JU765_v2.g17301"/>
</dbReference>
<protein>
    <submittedName>
        <fullName evidence="2">CHK kinase-like domain-containing protein</fullName>
    </submittedName>
</protein>
<organism evidence="1 2">
    <name type="scientific">Panagrolaimus sp. JU765</name>
    <dbReference type="NCBI Taxonomy" id="591449"/>
    <lineage>
        <taxon>Eukaryota</taxon>
        <taxon>Metazoa</taxon>
        <taxon>Ecdysozoa</taxon>
        <taxon>Nematoda</taxon>
        <taxon>Chromadorea</taxon>
        <taxon>Rhabditida</taxon>
        <taxon>Tylenchina</taxon>
        <taxon>Panagrolaimomorpha</taxon>
        <taxon>Panagrolaimoidea</taxon>
        <taxon>Panagrolaimidae</taxon>
        <taxon>Panagrolaimus</taxon>
    </lineage>
</organism>
<name>A0AC34QKP0_9BILA</name>
<proteinExistence type="predicted"/>
<evidence type="ECO:0000313" key="1">
    <source>
        <dbReference type="Proteomes" id="UP000887576"/>
    </source>
</evidence>
<evidence type="ECO:0000313" key="2">
    <source>
        <dbReference type="WBParaSite" id="JU765_v2.g17301.t1"/>
    </source>
</evidence>
<sequence length="450" mass="51071">MPAEAGIAVENEIAELSAKVSELKLLNGLTRKLEGDCFDEWQKLENSSFTNGFLIESLRTNDQDFIENHGKHPVKIVEASDISKGKGFASIVVKCTVYFVDSTVGPYTTIIKIPGTQSFDEAFGHQVTVQDDFGVKLAKAHNVECQFYEHFAPKLPGVPLPKVHQTLAWIPGKQQGLIHMEDLSKSGRTTALLESMTMAQLETIVHDLAHFHKECLTMDKKIECDYRINASELTDDLVNMIEPTLDKFVELSGNDPEIAKLIKKYNKFAKNNEFYKFVFDQSWKDLKMPSVLVHGDFWGGNIMWELDDYGGLTSKVAAYVDWQINHEGSAMADLARVVIFGADGPTRRILETTMFEKYLSCLKQKMESVGRKCPFNLEQIKDAYDYMFLTQAFFLVMASVWIFGFSFLDVEPKIRQARIDKTVLIIKHALEDVDELLTGKFKHVFEKYGQ</sequence>
<accession>A0AC34QKP0</accession>
<reference evidence="2" key="1">
    <citation type="submission" date="2022-11" db="UniProtKB">
        <authorList>
            <consortium name="WormBaseParasite"/>
        </authorList>
    </citation>
    <scope>IDENTIFICATION</scope>
</reference>
<dbReference type="Proteomes" id="UP000887576">
    <property type="component" value="Unplaced"/>
</dbReference>